<sequence>MEIITHCQKALTDWRTFSGRATRGEFWSFHAMLAVVIISLFIGYFTMLSALGIGVGNTFQEPVMAAYMALAVTLLVFLLTASVSVTIRRLHDRNLSGRWYLAYAVLSLVQSLWSELAPMTHTGIMIGAGLAATVLFASLVGFLLMCLRGTDGVNNFGNDPRRPIDLNVFA</sequence>
<feature type="transmembrane region" description="Helical" evidence="1">
    <location>
        <begin position="99"/>
        <end position="117"/>
    </location>
</feature>
<keyword evidence="3" id="KW-1185">Reference proteome</keyword>
<dbReference type="KEGG" id="amaq:GO499_19240"/>
<dbReference type="Pfam" id="PF05656">
    <property type="entry name" value="DUF805"/>
    <property type="match status" value="1"/>
</dbReference>
<proteinExistence type="predicted"/>
<organism evidence="2 3">
    <name type="scientific">Algicella marina</name>
    <dbReference type="NCBI Taxonomy" id="2683284"/>
    <lineage>
        <taxon>Bacteria</taxon>
        <taxon>Pseudomonadati</taxon>
        <taxon>Pseudomonadota</taxon>
        <taxon>Alphaproteobacteria</taxon>
        <taxon>Rhodobacterales</taxon>
        <taxon>Paracoccaceae</taxon>
        <taxon>Algicella</taxon>
    </lineage>
</organism>
<protein>
    <submittedName>
        <fullName evidence="2">DUF805 domain-containing protein</fullName>
    </submittedName>
</protein>
<gene>
    <name evidence="2" type="ORF">GO499_19240</name>
</gene>
<feature type="transmembrane region" description="Helical" evidence="1">
    <location>
        <begin position="65"/>
        <end position="87"/>
    </location>
</feature>
<dbReference type="PANTHER" id="PTHR34980">
    <property type="entry name" value="INNER MEMBRANE PROTEIN-RELATED-RELATED"/>
    <property type="match status" value="1"/>
</dbReference>
<dbReference type="AlphaFoldDB" id="A0A6P1T5Z3"/>
<dbReference type="Proteomes" id="UP000464495">
    <property type="component" value="Chromosome"/>
</dbReference>
<dbReference type="GO" id="GO:0005886">
    <property type="term" value="C:plasma membrane"/>
    <property type="evidence" value="ECO:0007669"/>
    <property type="project" value="TreeGrafter"/>
</dbReference>
<evidence type="ECO:0000313" key="3">
    <source>
        <dbReference type="Proteomes" id="UP000464495"/>
    </source>
</evidence>
<dbReference type="PANTHER" id="PTHR34980:SF2">
    <property type="entry name" value="INNER MEMBRANE PROTEIN YHAH-RELATED"/>
    <property type="match status" value="1"/>
</dbReference>
<evidence type="ECO:0000256" key="1">
    <source>
        <dbReference type="SAM" id="Phobius"/>
    </source>
</evidence>
<dbReference type="RefSeq" id="WP_161863706.1">
    <property type="nucleotide sequence ID" value="NZ_CP046620.1"/>
</dbReference>
<feature type="transmembrane region" description="Helical" evidence="1">
    <location>
        <begin position="29"/>
        <end position="53"/>
    </location>
</feature>
<keyword evidence="1" id="KW-0472">Membrane</keyword>
<name>A0A6P1T5Z3_9RHOB</name>
<keyword evidence="1" id="KW-0812">Transmembrane</keyword>
<dbReference type="EMBL" id="CP046620">
    <property type="protein sequence ID" value="QHQ37165.1"/>
    <property type="molecule type" value="Genomic_DNA"/>
</dbReference>
<dbReference type="InterPro" id="IPR008523">
    <property type="entry name" value="DUF805"/>
</dbReference>
<reference evidence="2 3" key="1">
    <citation type="submission" date="2019-12" db="EMBL/GenBank/DDBJ databases">
        <title>Complete genome sequence of Algicella marina strain 9Alg 56(T) isolated from the red alga Tichocarpus crinitus.</title>
        <authorList>
            <person name="Kim S.-G."/>
            <person name="Nedashkovskaya O.I."/>
        </authorList>
    </citation>
    <scope>NUCLEOTIDE SEQUENCE [LARGE SCALE GENOMIC DNA]</scope>
    <source>
        <strain evidence="2 3">9Alg 56</strain>
    </source>
</reference>
<accession>A0A6P1T5Z3</accession>
<evidence type="ECO:0000313" key="2">
    <source>
        <dbReference type="EMBL" id="QHQ37165.1"/>
    </source>
</evidence>
<feature type="transmembrane region" description="Helical" evidence="1">
    <location>
        <begin position="123"/>
        <end position="147"/>
    </location>
</feature>
<keyword evidence="1" id="KW-1133">Transmembrane helix</keyword>